<keyword evidence="9" id="KW-0648">Protein biosynthesis</keyword>
<organism evidence="9 10">
    <name type="scientific">Candidatus Aphodenecus pullistercoris</name>
    <dbReference type="NCBI Taxonomy" id="2840669"/>
    <lineage>
        <taxon>Bacteria</taxon>
        <taxon>Pseudomonadati</taxon>
        <taxon>Spirochaetota</taxon>
        <taxon>Spirochaetia</taxon>
        <taxon>Spirochaetales</taxon>
        <taxon>Candidatus Aphodenecus</taxon>
    </lineage>
</organism>
<evidence type="ECO:0000259" key="7">
    <source>
        <dbReference type="Pfam" id="PF01272"/>
    </source>
</evidence>
<comment type="caution">
    <text evidence="9">The sequence shown here is derived from an EMBL/GenBank/DDBJ whole genome shotgun (WGS) entry which is preliminary data.</text>
</comment>
<protein>
    <recommendedName>
        <fullName evidence="2">Transcription elongation factor GreA</fullName>
    </recommendedName>
    <alternativeName>
        <fullName evidence="6">Transcript cleavage factor GreA</fullName>
    </alternativeName>
</protein>
<keyword evidence="9" id="KW-0251">Elongation factor</keyword>
<dbReference type="FunFam" id="1.10.287.180:FF:000001">
    <property type="entry name" value="Transcription elongation factor GreA"/>
    <property type="match status" value="1"/>
</dbReference>
<evidence type="ECO:0000259" key="8">
    <source>
        <dbReference type="Pfam" id="PF03449"/>
    </source>
</evidence>
<dbReference type="SUPFAM" id="SSF54534">
    <property type="entry name" value="FKBP-like"/>
    <property type="match status" value="1"/>
</dbReference>
<evidence type="ECO:0000313" key="10">
    <source>
        <dbReference type="Proteomes" id="UP000823633"/>
    </source>
</evidence>
<keyword evidence="5" id="KW-0804">Transcription</keyword>
<accession>A0A9D9E6D5</accession>
<dbReference type="AlphaFoldDB" id="A0A9D9E6D5"/>
<dbReference type="PANTHER" id="PTHR30437:SF4">
    <property type="entry name" value="TRANSCRIPTION ELONGATION FACTOR GREA"/>
    <property type="match status" value="1"/>
</dbReference>
<evidence type="ECO:0000256" key="1">
    <source>
        <dbReference type="ARBA" id="ARBA00008213"/>
    </source>
</evidence>
<evidence type="ECO:0000256" key="4">
    <source>
        <dbReference type="ARBA" id="ARBA00023125"/>
    </source>
</evidence>
<dbReference type="GO" id="GO:0003746">
    <property type="term" value="F:translation elongation factor activity"/>
    <property type="evidence" value="ECO:0007669"/>
    <property type="project" value="UniProtKB-KW"/>
</dbReference>
<dbReference type="InterPro" id="IPR036805">
    <property type="entry name" value="Tscrpt_elong_fac_GreA/B_N_sf"/>
</dbReference>
<comment type="similarity">
    <text evidence="1">Belongs to the GreA/GreB family.</text>
</comment>
<reference evidence="9" key="2">
    <citation type="journal article" date="2021" name="PeerJ">
        <title>Extensive microbial diversity within the chicken gut microbiome revealed by metagenomics and culture.</title>
        <authorList>
            <person name="Gilroy R."/>
            <person name="Ravi A."/>
            <person name="Getino M."/>
            <person name="Pursley I."/>
            <person name="Horton D.L."/>
            <person name="Alikhan N.F."/>
            <person name="Baker D."/>
            <person name="Gharbi K."/>
            <person name="Hall N."/>
            <person name="Watson M."/>
            <person name="Adriaenssens E.M."/>
            <person name="Foster-Nyarko E."/>
            <person name="Jarju S."/>
            <person name="Secka A."/>
            <person name="Antonio M."/>
            <person name="Oren A."/>
            <person name="Chaudhuri R.R."/>
            <person name="La Ragione R."/>
            <person name="Hildebrand F."/>
            <person name="Pallen M.J."/>
        </authorList>
    </citation>
    <scope>NUCLEOTIDE SEQUENCE</scope>
    <source>
        <strain evidence="9">11167</strain>
    </source>
</reference>
<dbReference type="GO" id="GO:0003677">
    <property type="term" value="F:DNA binding"/>
    <property type="evidence" value="ECO:0007669"/>
    <property type="project" value="UniProtKB-KW"/>
</dbReference>
<dbReference type="Pfam" id="PF03449">
    <property type="entry name" value="GreA_GreB_N"/>
    <property type="match status" value="1"/>
</dbReference>
<dbReference type="InterPro" id="IPR011990">
    <property type="entry name" value="TPR-like_helical_dom_sf"/>
</dbReference>
<dbReference type="GO" id="GO:0006354">
    <property type="term" value="P:DNA-templated transcription elongation"/>
    <property type="evidence" value="ECO:0007669"/>
    <property type="project" value="TreeGrafter"/>
</dbReference>
<sequence length="897" mass="102818">MRTNAITKILANDKEYTKSALASLDLESFKAIDKAMEKLDYEDLGELADKANEIIEAHSESVMARYTLGAIAFVRRPHEDNIFMQNLLISFYDVQNWPAVEFLCQRILAYNENRYALRMLADCYEETGREDEKWSVLERLVKVDFDEKKLTRLLGDHFNELGDREKALLYYRRTLTRAISSHDGDTVKAMWAVLLPLQGEDYGYFLGIAEKVATSVDKALALCLLTELYSHYSNDTSKAILILKKALEIDPHSSQAREALVKSYKAKYAKSSRLAECLKKSRLSDPNEDIAKAIAFFETDIAFDVGSFVYQRSTDRLGLIQSIDDRQVVVAFNKASKVSMAFDMAFKALTPLPKNNIRVLKTAVPAKLAAKIKADPRWALVTILESHNDKCSLKEMKEELVPSVLSQKDWESFRTAARRILQEDPYFSAVLDENDTYMLRSTPITQEEKQLAVFDSEKDFYGKVKIMRDFVSKGLDVESEAFSEMVVYFNTCLAKQAEGVSDRIMSSYLLLDQLRSHEHIATAVIETNVTFADLYKKVDDKIRLFDRIGNGDLKRAFLENVMACDRSWSEVFRKCFPYYTYAWIPTCLKNNGKSSVYIGMVADSVHSWRENVDVFLWFYKNADQNDWVKAGISREELLLTLLLVLDYSASNIELRKDVSENRKRNELVTGYLFSDRKLFEAIDKGDRDLASKIYSIVANDRNIDPGHVIEVKHFISEKYPDFTFFDDNPVQIREDELIPMGFLCTKKALDEKIREKEHIEHVELQAVASEIADARALGDLRENAEYQYGKDKQKNLNARLRTLSDEIEKAQVITPESVNPSRVSFGTTVTLHDRIQNRELQYTILGQWESDPDHGILNFKTPLGMKLLNRSVGDELDFEINGTPYSYTVKDIKVADF</sequence>
<evidence type="ECO:0000256" key="5">
    <source>
        <dbReference type="ARBA" id="ARBA00023163"/>
    </source>
</evidence>
<dbReference type="Gene3D" id="1.25.40.10">
    <property type="entry name" value="Tetratricopeptide repeat domain"/>
    <property type="match status" value="2"/>
</dbReference>
<evidence type="ECO:0000256" key="3">
    <source>
        <dbReference type="ARBA" id="ARBA00023015"/>
    </source>
</evidence>
<dbReference type="Gene3D" id="3.10.50.30">
    <property type="entry name" value="Transcription elongation factor, GreA/GreB, C-terminal domain"/>
    <property type="match status" value="1"/>
</dbReference>
<dbReference type="InterPro" id="IPR023459">
    <property type="entry name" value="Tscrpt_elong_fac_GreA/B_fam"/>
</dbReference>
<reference evidence="9" key="1">
    <citation type="submission" date="2020-10" db="EMBL/GenBank/DDBJ databases">
        <authorList>
            <person name="Gilroy R."/>
        </authorList>
    </citation>
    <scope>NUCLEOTIDE SEQUENCE</scope>
    <source>
        <strain evidence="9">11167</strain>
    </source>
</reference>
<dbReference type="Proteomes" id="UP000823633">
    <property type="component" value="Unassembled WGS sequence"/>
</dbReference>
<dbReference type="Pfam" id="PF01272">
    <property type="entry name" value="GreA_GreB"/>
    <property type="match status" value="1"/>
</dbReference>
<evidence type="ECO:0000256" key="2">
    <source>
        <dbReference type="ARBA" id="ARBA00013729"/>
    </source>
</evidence>
<feature type="domain" description="Transcription elongation factor GreA/GreB N-terminal" evidence="8">
    <location>
        <begin position="744"/>
        <end position="812"/>
    </location>
</feature>
<proteinExistence type="inferred from homology"/>
<dbReference type="PANTHER" id="PTHR30437">
    <property type="entry name" value="TRANSCRIPTION ELONGATION FACTOR GREA"/>
    <property type="match status" value="1"/>
</dbReference>
<dbReference type="InterPro" id="IPR022691">
    <property type="entry name" value="Tscrpt_elong_fac_GreA/B_N"/>
</dbReference>
<dbReference type="SUPFAM" id="SSF48452">
    <property type="entry name" value="TPR-like"/>
    <property type="match status" value="1"/>
</dbReference>
<dbReference type="InterPro" id="IPR001437">
    <property type="entry name" value="Tscrpt_elong_fac_GreA/B_C"/>
</dbReference>
<dbReference type="GO" id="GO:0070063">
    <property type="term" value="F:RNA polymerase binding"/>
    <property type="evidence" value="ECO:0007669"/>
    <property type="project" value="InterPro"/>
</dbReference>
<name>A0A9D9E6D5_9SPIR</name>
<feature type="domain" description="Transcription elongation factor GreA/GreB C-terminal" evidence="7">
    <location>
        <begin position="821"/>
        <end position="893"/>
    </location>
</feature>
<dbReference type="EMBL" id="JADIMU010000001">
    <property type="protein sequence ID" value="MBO8442174.1"/>
    <property type="molecule type" value="Genomic_DNA"/>
</dbReference>
<dbReference type="SUPFAM" id="SSF46557">
    <property type="entry name" value="GreA transcript cleavage protein, N-terminal domain"/>
    <property type="match status" value="1"/>
</dbReference>
<gene>
    <name evidence="9" type="ORF">IAC42_00220</name>
</gene>
<dbReference type="GO" id="GO:0032784">
    <property type="term" value="P:regulation of DNA-templated transcription elongation"/>
    <property type="evidence" value="ECO:0007669"/>
    <property type="project" value="InterPro"/>
</dbReference>
<keyword evidence="4" id="KW-0238">DNA-binding</keyword>
<keyword evidence="3" id="KW-0805">Transcription regulation</keyword>
<evidence type="ECO:0000313" key="9">
    <source>
        <dbReference type="EMBL" id="MBO8442174.1"/>
    </source>
</evidence>
<dbReference type="Gene3D" id="1.10.287.180">
    <property type="entry name" value="Transcription elongation factor, GreA/GreB, N-terminal domain"/>
    <property type="match status" value="1"/>
</dbReference>
<dbReference type="InterPro" id="IPR036953">
    <property type="entry name" value="GreA/GreB_C_sf"/>
</dbReference>
<evidence type="ECO:0000256" key="6">
    <source>
        <dbReference type="ARBA" id="ARBA00030776"/>
    </source>
</evidence>